<dbReference type="Gene3D" id="3.40.50.10350">
    <property type="entry name" value="Glycerate kinase, domain 1"/>
    <property type="match status" value="1"/>
</dbReference>
<organism evidence="5 6">
    <name type="scientific">Candidatus Wallbacteria bacterium HGW-Wallbacteria-1</name>
    <dbReference type="NCBI Taxonomy" id="2013854"/>
    <lineage>
        <taxon>Bacteria</taxon>
        <taxon>Candidatus Walliibacteriota</taxon>
    </lineage>
</organism>
<gene>
    <name evidence="5" type="ORF">CVV64_21495</name>
</gene>
<evidence type="ECO:0000256" key="2">
    <source>
        <dbReference type="ARBA" id="ARBA00022679"/>
    </source>
</evidence>
<name>A0A2N1PHK9_9BACT</name>
<reference evidence="5 6" key="1">
    <citation type="journal article" date="2017" name="ISME J.">
        <title>Potential for microbial H2 and metal transformations associated with novel bacteria and archaea in deep terrestrial subsurface sediments.</title>
        <authorList>
            <person name="Hernsdorf A.W."/>
            <person name="Amano Y."/>
            <person name="Miyakawa K."/>
            <person name="Ise K."/>
            <person name="Suzuki Y."/>
            <person name="Anantharaman K."/>
            <person name="Probst A."/>
            <person name="Burstein D."/>
            <person name="Thomas B.C."/>
            <person name="Banfield J.F."/>
        </authorList>
    </citation>
    <scope>NUCLEOTIDE SEQUENCE [LARGE SCALE GENOMIC DNA]</scope>
    <source>
        <strain evidence="5">HGW-Wallbacteria-1</strain>
    </source>
</reference>
<comment type="caution">
    <text evidence="5">The sequence shown here is derived from an EMBL/GenBank/DDBJ whole genome shotgun (WGS) entry which is preliminary data.</text>
</comment>
<dbReference type="InterPro" id="IPR018197">
    <property type="entry name" value="Glycerate_kinase_RE-like"/>
</dbReference>
<dbReference type="GO" id="GO:0031388">
    <property type="term" value="P:organic acid phosphorylation"/>
    <property type="evidence" value="ECO:0007669"/>
    <property type="project" value="UniProtKB-UniRule"/>
</dbReference>
<dbReference type="AlphaFoldDB" id="A0A2N1PHK9"/>
<evidence type="ECO:0000313" key="6">
    <source>
        <dbReference type="Proteomes" id="UP000233256"/>
    </source>
</evidence>
<evidence type="ECO:0000313" key="5">
    <source>
        <dbReference type="EMBL" id="PKK87800.1"/>
    </source>
</evidence>
<dbReference type="EMBL" id="PGXC01000105">
    <property type="protein sequence ID" value="PKK87800.1"/>
    <property type="molecule type" value="Genomic_DNA"/>
</dbReference>
<dbReference type="PIRSF" id="PIRSF006078">
    <property type="entry name" value="GlxK"/>
    <property type="match status" value="1"/>
</dbReference>
<dbReference type="Proteomes" id="UP000233256">
    <property type="component" value="Unassembled WGS sequence"/>
</dbReference>
<dbReference type="SUPFAM" id="SSF110738">
    <property type="entry name" value="Glycerate kinase I"/>
    <property type="match status" value="1"/>
</dbReference>
<dbReference type="InterPro" id="IPR018193">
    <property type="entry name" value="Glyc_kinase_flavodox-like_fold"/>
</dbReference>
<accession>A0A2N1PHK9</accession>
<dbReference type="InterPro" id="IPR036129">
    <property type="entry name" value="Glycerate_kinase_sf"/>
</dbReference>
<dbReference type="PANTHER" id="PTHR21599:SF0">
    <property type="entry name" value="GLYCERATE KINASE"/>
    <property type="match status" value="1"/>
</dbReference>
<keyword evidence="3 4" id="KW-0418">Kinase</keyword>
<comment type="similarity">
    <text evidence="1 4">Belongs to the glycerate kinase type-1 family.</text>
</comment>
<dbReference type="NCBIfam" id="TIGR00045">
    <property type="entry name" value="glycerate kinase"/>
    <property type="match status" value="1"/>
</dbReference>
<protein>
    <submittedName>
        <fullName evidence="5">Glycerate kinase</fullName>
    </submittedName>
</protein>
<dbReference type="PANTHER" id="PTHR21599">
    <property type="entry name" value="GLYCERATE KINASE"/>
    <property type="match status" value="1"/>
</dbReference>
<proteinExistence type="inferred from homology"/>
<keyword evidence="2 4" id="KW-0808">Transferase</keyword>
<evidence type="ECO:0000256" key="4">
    <source>
        <dbReference type="PIRNR" id="PIRNR006078"/>
    </source>
</evidence>
<dbReference type="Gene3D" id="3.90.1510.10">
    <property type="entry name" value="Glycerate kinase, domain 2"/>
    <property type="match status" value="1"/>
</dbReference>
<sequence length="381" mass="40316">MKVVIAPDSFKGSLSGFEVCDIVERGILQVFPAAEVAKVPISDGGEGLVRLLLTALEGESVKIKVHDPLSRIIEAEYGIIKGDTAVIEMAAASGLPLLKKAEQNPLLTNTYGTGELIVDAVKEKGCQKILLGIGGSATNDGGMGMAAALGIRFLGENHQELEPCGQNLGNIKTIDLSQVDVAFSEVEFIIACDVDNPLCGHQGAAHIYGPQKGANEAMVVQLDNGLAHLGRLFEALAGSKLIDRKGIGAAGGLALPLVAVYQASLKSGLEIVLDAIKFDELITGADLIVTGEGKTDRQSVMGKVISGIGRRGKNQQIPVVVVSGALEKGYEPLCEHGITAAFATYRNAKSLEWHMENAEQLLYDTIVNIFRLFSITGWKSQ</sequence>
<dbReference type="GO" id="GO:0008887">
    <property type="term" value="F:glycerate kinase activity"/>
    <property type="evidence" value="ECO:0007669"/>
    <property type="project" value="UniProtKB-UniRule"/>
</dbReference>
<dbReference type="Pfam" id="PF02595">
    <property type="entry name" value="Gly_kinase"/>
    <property type="match status" value="1"/>
</dbReference>
<dbReference type="InterPro" id="IPR004381">
    <property type="entry name" value="Glycerate_kinase"/>
</dbReference>
<evidence type="ECO:0000256" key="1">
    <source>
        <dbReference type="ARBA" id="ARBA00006284"/>
    </source>
</evidence>
<evidence type="ECO:0000256" key="3">
    <source>
        <dbReference type="ARBA" id="ARBA00022777"/>
    </source>
</evidence>